<protein>
    <submittedName>
        <fullName evidence="7">NAC transcription factors 95</fullName>
    </submittedName>
</protein>
<dbReference type="EMBL" id="KR605233">
    <property type="protein sequence ID" value="ALC79072.1"/>
    <property type="molecule type" value="mRNA"/>
</dbReference>
<proteinExistence type="evidence at transcript level"/>
<sequence length="260" mass="30234">MEELAPGFRFYPTEEELISFYLHNKLEGKRDDINTAIARVIPALDIYDFNPWDLPQLSGELCRKDPEQWFFFLPRQKREAQGGRPSRLTTTGYWKSTGSPGYVYSSTNNRCIAAKRTMVFYKGRIPHGRKTDWKLNEYRVIQGEASSSTCPKTMPRQDQFTLCRVYKNSKCRRAFDRRPIGVQIGEPSVQVSSEQAQRNQQIPQPTLDRSTFEGSCTEEHGYVHGASSELAMAIDNEPLWDWEHLYNWADYDQWRSEKGL</sequence>
<dbReference type="PROSITE" id="PS51005">
    <property type="entry name" value="NAC"/>
    <property type="match status" value="1"/>
</dbReference>
<feature type="compositionally biased region" description="Polar residues" evidence="5">
    <location>
        <begin position="189"/>
        <end position="211"/>
    </location>
</feature>
<dbReference type="EMBL" id="CM004394">
    <property type="protein sequence ID" value="OAY42933.1"/>
    <property type="molecule type" value="Genomic_DNA"/>
</dbReference>
<dbReference type="OrthoDB" id="622307at2759"/>
<dbReference type="InterPro" id="IPR036093">
    <property type="entry name" value="NAC_dom_sf"/>
</dbReference>
<dbReference type="GO" id="GO:0003677">
    <property type="term" value="F:DNA binding"/>
    <property type="evidence" value="ECO:0007669"/>
    <property type="project" value="UniProtKB-KW"/>
</dbReference>
<dbReference type="PANTHER" id="PTHR31744:SF220">
    <property type="entry name" value="LOW QUALITY PROTEIN: NAC DOMAIN-CONTAINING PROTEIN 90-LIKE"/>
    <property type="match status" value="1"/>
</dbReference>
<dbReference type="Proteomes" id="UP000091857">
    <property type="component" value="Chromosome 8"/>
</dbReference>
<reference evidence="8 9" key="2">
    <citation type="submission" date="2016-02" db="EMBL/GenBank/DDBJ databases">
        <title>WGS assembly of Manihot esculenta.</title>
        <authorList>
            <person name="Bredeson J.V."/>
            <person name="Prochnik S.E."/>
            <person name="Lyons J.B."/>
            <person name="Schmutz J."/>
            <person name="Grimwood J."/>
            <person name="Vrebalov J."/>
            <person name="Bart R.S."/>
            <person name="Amuge T."/>
            <person name="Ferguson M.E."/>
            <person name="Green R."/>
            <person name="Putnam N."/>
            <person name="Stites J."/>
            <person name="Rounsley S."/>
            <person name="Rokhsar D.S."/>
        </authorList>
    </citation>
    <scope>NUCLEOTIDE SEQUENCE [LARGE SCALE GENOMIC DNA]</scope>
    <source>
        <strain evidence="9">cv. AM560-2</strain>
        <tissue evidence="8">Leaf</tissue>
    </source>
</reference>
<dbReference type="SUPFAM" id="SSF101941">
    <property type="entry name" value="NAC domain"/>
    <property type="match status" value="1"/>
</dbReference>
<evidence type="ECO:0000313" key="9">
    <source>
        <dbReference type="Proteomes" id="UP000091857"/>
    </source>
</evidence>
<dbReference type="Gene3D" id="2.170.150.80">
    <property type="entry name" value="NAC domain"/>
    <property type="match status" value="1"/>
</dbReference>
<evidence type="ECO:0000256" key="5">
    <source>
        <dbReference type="SAM" id="MobiDB-lite"/>
    </source>
</evidence>
<keyword evidence="3" id="KW-0804">Transcription</keyword>
<keyword evidence="9" id="KW-1185">Reference proteome</keyword>
<keyword evidence="1" id="KW-0805">Transcription regulation</keyword>
<evidence type="ECO:0000313" key="8">
    <source>
        <dbReference type="EMBL" id="OAY42933.1"/>
    </source>
</evidence>
<dbReference type="PANTHER" id="PTHR31744">
    <property type="entry name" value="PROTEIN CUP-SHAPED COTYLEDON 2-RELATED"/>
    <property type="match status" value="1"/>
</dbReference>
<dbReference type="AlphaFoldDB" id="A0A0M4FEW1"/>
<evidence type="ECO:0000313" key="7">
    <source>
        <dbReference type="EMBL" id="ALC79072.1"/>
    </source>
</evidence>
<keyword evidence="2" id="KW-0238">DNA-binding</keyword>
<evidence type="ECO:0000256" key="3">
    <source>
        <dbReference type="ARBA" id="ARBA00023163"/>
    </source>
</evidence>
<evidence type="ECO:0000256" key="1">
    <source>
        <dbReference type="ARBA" id="ARBA00023015"/>
    </source>
</evidence>
<dbReference type="SMR" id="A0A0M4FEW1"/>
<dbReference type="Gramene" id="Manes.08G028100.1.v8.1">
    <property type="protein sequence ID" value="Manes.08G028100.1.v8.1.CDS"/>
    <property type="gene ID" value="Manes.08G028100.v8.1"/>
</dbReference>
<evidence type="ECO:0000256" key="4">
    <source>
        <dbReference type="ARBA" id="ARBA00023242"/>
    </source>
</evidence>
<dbReference type="GO" id="GO:0006355">
    <property type="term" value="P:regulation of DNA-templated transcription"/>
    <property type="evidence" value="ECO:0007669"/>
    <property type="project" value="InterPro"/>
</dbReference>
<keyword evidence="4" id="KW-0539">Nucleus</keyword>
<accession>A0A0M4FEW1</accession>
<evidence type="ECO:0000259" key="6">
    <source>
        <dbReference type="PROSITE" id="PS51005"/>
    </source>
</evidence>
<organism evidence="7">
    <name type="scientific">Manihot esculenta</name>
    <name type="common">Cassava</name>
    <name type="synonym">Jatropha manihot</name>
    <dbReference type="NCBI Taxonomy" id="3983"/>
    <lineage>
        <taxon>Eukaryota</taxon>
        <taxon>Viridiplantae</taxon>
        <taxon>Streptophyta</taxon>
        <taxon>Embryophyta</taxon>
        <taxon>Tracheophyta</taxon>
        <taxon>Spermatophyta</taxon>
        <taxon>Magnoliopsida</taxon>
        <taxon>eudicotyledons</taxon>
        <taxon>Gunneridae</taxon>
        <taxon>Pentapetalae</taxon>
        <taxon>rosids</taxon>
        <taxon>fabids</taxon>
        <taxon>Malpighiales</taxon>
        <taxon>Euphorbiaceae</taxon>
        <taxon>Crotonoideae</taxon>
        <taxon>Manihoteae</taxon>
        <taxon>Manihot</taxon>
    </lineage>
</organism>
<gene>
    <name evidence="8" type="ORF">MANES_08G028100</name>
</gene>
<name>A0A0M4FEW1_MANES</name>
<dbReference type="STRING" id="3983.A0A0M4FEW1"/>
<reference evidence="7" key="1">
    <citation type="journal article" date="2015" name="PLoS ONE">
        <title>Genome-Wide Identification and Expression Analysis of the NAC Transcription Factor Family in Cassava.</title>
        <authorList>
            <person name="Hu W."/>
            <person name="Wei Y."/>
            <person name="Xia Z."/>
            <person name="Yan Y."/>
            <person name="Hou X."/>
            <person name="Zou M."/>
            <person name="Lu C."/>
            <person name="Wang W."/>
            <person name="Peng M."/>
        </authorList>
    </citation>
    <scope>NUCLEOTIDE SEQUENCE</scope>
    <source>
        <strain evidence="7">MeNAC95</strain>
    </source>
</reference>
<feature type="region of interest" description="Disordered" evidence="5">
    <location>
        <begin position="188"/>
        <end position="211"/>
    </location>
</feature>
<evidence type="ECO:0000256" key="2">
    <source>
        <dbReference type="ARBA" id="ARBA00023125"/>
    </source>
</evidence>
<dbReference type="OMA" id="WEWDDSW"/>
<dbReference type="Pfam" id="PF02365">
    <property type="entry name" value="NAM"/>
    <property type="match status" value="1"/>
</dbReference>
<dbReference type="InterPro" id="IPR003441">
    <property type="entry name" value="NAC-dom"/>
</dbReference>
<feature type="domain" description="NAC" evidence="6">
    <location>
        <begin position="4"/>
        <end position="168"/>
    </location>
</feature>